<evidence type="ECO:0000313" key="10">
    <source>
        <dbReference type="EMBL" id="HAS8541016.1"/>
    </source>
</evidence>
<dbReference type="PANTHER" id="PTHR43390">
    <property type="entry name" value="SIGNAL PEPTIDASE I"/>
    <property type="match status" value="1"/>
</dbReference>
<dbReference type="InterPro" id="IPR036286">
    <property type="entry name" value="LexA/Signal_pep-like_sf"/>
</dbReference>
<proteinExistence type="inferred from homology"/>
<dbReference type="InterPro" id="IPR019756">
    <property type="entry name" value="Pept_S26A_signal_pept_1_Ser-AS"/>
</dbReference>
<dbReference type="Pfam" id="PF10502">
    <property type="entry name" value="Peptidase_S26"/>
    <property type="match status" value="1"/>
</dbReference>
<evidence type="ECO:0000256" key="1">
    <source>
        <dbReference type="ARBA" id="ARBA00000677"/>
    </source>
</evidence>
<dbReference type="GO" id="GO:0009003">
    <property type="term" value="F:signal peptidase activity"/>
    <property type="evidence" value="ECO:0007669"/>
    <property type="project" value="UniProtKB-EC"/>
</dbReference>
<dbReference type="InterPro" id="IPR019758">
    <property type="entry name" value="Pept_S26A_signal_pept_1_CS"/>
</dbReference>
<comment type="similarity">
    <text evidence="2 8">Belongs to the peptidase S26 family.</text>
</comment>
<dbReference type="Gene3D" id="2.10.109.10">
    <property type="entry name" value="Umud Fragment, subunit A"/>
    <property type="match status" value="1"/>
</dbReference>
<dbReference type="GO" id="GO:0016020">
    <property type="term" value="C:membrane"/>
    <property type="evidence" value="ECO:0007669"/>
    <property type="project" value="UniProtKB-SubCell"/>
</dbReference>
<dbReference type="EC" id="3.4.21.89" evidence="3 8"/>
<comment type="subcellular location">
    <subcellularLocation>
        <location evidence="8">Membrane</location>
        <topology evidence="8">Multi-pass membrane protein</topology>
    </subcellularLocation>
</comment>
<keyword evidence="5 8" id="KW-0645">Protease</keyword>
<comment type="caution">
    <text evidence="10">The sequence shown here is derived from an EMBL/GenBank/DDBJ whole genome shotgun (WGS) entry which is preliminary data.</text>
</comment>
<dbReference type="PROSITE" id="PS00761">
    <property type="entry name" value="SPASE_I_3"/>
    <property type="match status" value="1"/>
</dbReference>
<feature type="domain" description="Peptidase S26" evidence="9">
    <location>
        <begin position="20"/>
        <end position="225"/>
    </location>
</feature>
<evidence type="ECO:0000259" key="9">
    <source>
        <dbReference type="Pfam" id="PF10502"/>
    </source>
</evidence>
<evidence type="ECO:0000256" key="6">
    <source>
        <dbReference type="ARBA" id="ARBA00022801"/>
    </source>
</evidence>
<dbReference type="PRINTS" id="PR00727">
    <property type="entry name" value="LEADERPTASE"/>
</dbReference>
<evidence type="ECO:0000256" key="4">
    <source>
        <dbReference type="ARBA" id="ARBA00019232"/>
    </source>
</evidence>
<reference evidence="10" key="1">
    <citation type="journal article" date="2018" name="Genome Biol.">
        <title>SKESA: strategic k-mer extension for scrupulous assemblies.</title>
        <authorList>
            <person name="Souvorov A."/>
            <person name="Agarwala R."/>
            <person name="Lipman D.J."/>
        </authorList>
    </citation>
    <scope>NUCLEOTIDE SEQUENCE</scope>
    <source>
        <strain evidence="10">BCW_3452</strain>
    </source>
</reference>
<dbReference type="InterPro" id="IPR000223">
    <property type="entry name" value="Pept_S26A_signal_pept_1"/>
</dbReference>
<evidence type="ECO:0000256" key="2">
    <source>
        <dbReference type="ARBA" id="ARBA00009370"/>
    </source>
</evidence>
<evidence type="ECO:0000256" key="8">
    <source>
        <dbReference type="RuleBase" id="RU362042"/>
    </source>
</evidence>
<keyword evidence="6 8" id="KW-0378">Hydrolase</keyword>
<sequence length="250" mass="28336">MSNKKPIYVFKCKYFNIELSLVVLLLGLFAVRSSLLNTYDIPSGSMEPTFQIGDRYISLQAQYNLRAPIIDKAIVSTGDVERGDVVTFLETDSNSRYIKRVIAISGDEVELKGFQISINGEPIATEKVSETEDTVFFKESIGDNEYLVKYSKSFSKLTNLANERSIEDVHAIIDDKTAFLRSGRWVVPEGQVFVMGDNRDNSLDSRFLSYTFVNERDIIGKAFRIVANVCPTSFLPTCFKDPWRNPYKSN</sequence>
<dbReference type="AlphaFoldDB" id="A0A8H9TFU8"/>
<accession>A0A8H9TFU8</accession>
<dbReference type="SUPFAM" id="SSF51306">
    <property type="entry name" value="LexA/Signal peptidase"/>
    <property type="match status" value="1"/>
</dbReference>
<evidence type="ECO:0000256" key="5">
    <source>
        <dbReference type="ARBA" id="ARBA00022670"/>
    </source>
</evidence>
<reference evidence="10" key="2">
    <citation type="submission" date="2019-01" db="EMBL/GenBank/DDBJ databases">
        <authorList>
            <consortium name="NCBI Pathogen Detection Project"/>
        </authorList>
    </citation>
    <scope>NUCLEOTIDE SEQUENCE</scope>
    <source>
        <strain evidence="10">BCW_3452</strain>
    </source>
</reference>
<dbReference type="GO" id="GO:0006465">
    <property type="term" value="P:signal peptide processing"/>
    <property type="evidence" value="ECO:0007669"/>
    <property type="project" value="InterPro"/>
</dbReference>
<feature type="active site" evidence="7">
    <location>
        <position position="99"/>
    </location>
</feature>
<evidence type="ECO:0000256" key="3">
    <source>
        <dbReference type="ARBA" id="ARBA00013208"/>
    </source>
</evidence>
<dbReference type="GO" id="GO:0004252">
    <property type="term" value="F:serine-type endopeptidase activity"/>
    <property type="evidence" value="ECO:0007669"/>
    <property type="project" value="InterPro"/>
</dbReference>
<dbReference type="Proteomes" id="UP000863257">
    <property type="component" value="Unassembled WGS sequence"/>
</dbReference>
<evidence type="ECO:0000256" key="7">
    <source>
        <dbReference type="PIRSR" id="PIRSR600223-1"/>
    </source>
</evidence>
<dbReference type="InterPro" id="IPR019533">
    <property type="entry name" value="Peptidase_S26"/>
</dbReference>
<dbReference type="CDD" id="cd06530">
    <property type="entry name" value="S26_SPase_I"/>
    <property type="match status" value="1"/>
</dbReference>
<gene>
    <name evidence="10" type="primary">lepB</name>
    <name evidence="10" type="ORF">I7730_14650</name>
</gene>
<dbReference type="PANTHER" id="PTHR43390:SF1">
    <property type="entry name" value="CHLOROPLAST PROCESSING PEPTIDASE"/>
    <property type="match status" value="1"/>
</dbReference>
<feature type="active site" evidence="7">
    <location>
        <position position="45"/>
    </location>
</feature>
<dbReference type="NCBIfam" id="TIGR02227">
    <property type="entry name" value="sigpep_I_bact"/>
    <property type="match status" value="1"/>
</dbReference>
<organism evidence="10">
    <name type="scientific">Vibrio vulnificus</name>
    <dbReference type="NCBI Taxonomy" id="672"/>
    <lineage>
        <taxon>Bacteria</taxon>
        <taxon>Pseudomonadati</taxon>
        <taxon>Pseudomonadota</taxon>
        <taxon>Gammaproteobacteria</taxon>
        <taxon>Vibrionales</taxon>
        <taxon>Vibrionaceae</taxon>
        <taxon>Vibrio</taxon>
    </lineage>
</organism>
<comment type="catalytic activity">
    <reaction evidence="1 8">
        <text>Cleavage of hydrophobic, N-terminal signal or leader sequences from secreted and periplasmic proteins.</text>
        <dbReference type="EC" id="3.4.21.89"/>
    </reaction>
</comment>
<dbReference type="EMBL" id="DACRBY010000017">
    <property type="protein sequence ID" value="HAS8541016.1"/>
    <property type="molecule type" value="Genomic_DNA"/>
</dbReference>
<name>A0A8H9TFU8_VIBVL</name>
<protein>
    <recommendedName>
        <fullName evidence="4 8">Signal peptidase I</fullName>
        <ecNumber evidence="3 8">3.4.21.89</ecNumber>
    </recommendedName>
</protein>
<dbReference type="PROSITE" id="PS00501">
    <property type="entry name" value="SPASE_I_1"/>
    <property type="match status" value="1"/>
</dbReference>